<name>A0AA84ZQX8_9TREM</name>
<keyword evidence="1" id="KW-0727">SH2 domain</keyword>
<keyword evidence="2" id="KW-0175">Coiled coil</keyword>
<dbReference type="Gene3D" id="3.30.505.10">
    <property type="entry name" value="SH2 domain"/>
    <property type="match status" value="1"/>
</dbReference>
<dbReference type="Gene3D" id="2.30.29.30">
    <property type="entry name" value="Pleckstrin-homology domain (PH domain)/Phosphotyrosine-binding domain (PTB)"/>
    <property type="match status" value="1"/>
</dbReference>
<evidence type="ECO:0000313" key="5">
    <source>
        <dbReference type="Proteomes" id="UP000050790"/>
    </source>
</evidence>
<feature type="compositionally biased region" description="Polar residues" evidence="3">
    <location>
        <begin position="1277"/>
        <end position="1295"/>
    </location>
</feature>
<feature type="region of interest" description="Disordered" evidence="3">
    <location>
        <begin position="1514"/>
        <end position="1534"/>
    </location>
</feature>
<protein>
    <recommendedName>
        <fullName evidence="4">SH2 domain-containing protein</fullName>
    </recommendedName>
</protein>
<dbReference type="CDD" id="cd09927">
    <property type="entry name" value="SH2_Tensin_like"/>
    <property type="match status" value="1"/>
</dbReference>
<feature type="compositionally biased region" description="Low complexity" evidence="3">
    <location>
        <begin position="597"/>
        <end position="612"/>
    </location>
</feature>
<reference evidence="6" key="1">
    <citation type="submission" date="2023-11" db="UniProtKB">
        <authorList>
            <consortium name="WormBaseParasite"/>
        </authorList>
    </citation>
    <scope>IDENTIFICATION</scope>
</reference>
<feature type="compositionally biased region" description="Low complexity" evidence="3">
    <location>
        <begin position="751"/>
        <end position="761"/>
    </location>
</feature>
<feature type="region of interest" description="Disordered" evidence="3">
    <location>
        <begin position="673"/>
        <end position="694"/>
    </location>
</feature>
<dbReference type="SUPFAM" id="SSF55550">
    <property type="entry name" value="SH2 domain"/>
    <property type="match status" value="1"/>
</dbReference>
<evidence type="ECO:0000256" key="2">
    <source>
        <dbReference type="SAM" id="Coils"/>
    </source>
</evidence>
<feature type="compositionally biased region" description="Polar residues" evidence="3">
    <location>
        <begin position="1190"/>
        <end position="1200"/>
    </location>
</feature>
<feature type="compositionally biased region" description="Low complexity" evidence="3">
    <location>
        <begin position="723"/>
        <end position="742"/>
    </location>
</feature>
<evidence type="ECO:0000313" key="6">
    <source>
        <dbReference type="WBParaSite" id="SMRG1_43050.1"/>
    </source>
</evidence>
<evidence type="ECO:0000256" key="1">
    <source>
        <dbReference type="ARBA" id="ARBA00022999"/>
    </source>
</evidence>
<accession>A0AA84ZQX8</accession>
<feature type="compositionally biased region" description="Polar residues" evidence="3">
    <location>
        <begin position="1523"/>
        <end position="1534"/>
    </location>
</feature>
<dbReference type="Gene3D" id="3.90.190.10">
    <property type="entry name" value="Protein tyrosine phosphatase superfamily"/>
    <property type="match status" value="1"/>
</dbReference>
<dbReference type="InterPro" id="IPR029021">
    <property type="entry name" value="Prot-tyrosine_phosphatase-like"/>
</dbReference>
<dbReference type="PANTHER" id="PTHR45734">
    <property type="entry name" value="TENSIN"/>
    <property type="match status" value="1"/>
</dbReference>
<evidence type="ECO:0000259" key="4">
    <source>
        <dbReference type="SMART" id="SM00252"/>
    </source>
</evidence>
<dbReference type="WBParaSite" id="SMRG1_43050.1">
    <property type="protein sequence ID" value="SMRG1_43050.1"/>
    <property type="gene ID" value="SMRG1_43050"/>
</dbReference>
<feature type="region of interest" description="Disordered" evidence="3">
    <location>
        <begin position="1273"/>
        <end position="1299"/>
    </location>
</feature>
<sequence length="2025" mass="230548">MDWNKKHLNLNESTEFESLITIEPMEVNNIIQDPLNLTFEEYEVSNTSKTSDSVHVFPSEPRGVLKKKPRFAVPIIIESEVEKEDVTDKVKSFISENELVEQMDNISFEEYSEKVTDLECQEICSITEQNARLDQLTSRIFATILPDNVPVEQSKQDVKQAYKRLNMITNGAQVLVFNCSQTNLRLDRIFHKVQNCVFSLTSFPNLATMVVFCQKVYDWLALDEYHIILLHAEGEQAKIRLMLLVLALDSFYGSINKYRNHETYSLRRYISSHLNGFSHVPVGWMRYAGYMEIFSPTNSLYILRAPLHIYQIYLYNFPVFENNKLRLYFKFYTGSPPVHMYTTNLYEYERTDSANLVLNFQSNSNRNIGLQLSGDIIILAYHSRSYPLKRIRLFRIHIHSCQGIEDWIRFVPNDFEEISGSFPSSMSLILNLTSKPIPLTADEKIQIKVENISKQKTVFNSHSANLLDVQNNPEDRSRLHDSLENLSESIRSRQLPLRLAPCLNKKNHFEYLVVDTKLDSILCTSKLSYIDDSRINNRDALHNDQKMKRCWDPWLKTNIIQRINSRAYECLDSGLEGVQEEFDNVTDQEEEIDYIDDNQNNNEINPINKNNQSETDSIKSNNTDSNDRRHESESSSSSLSFKKLRPKYLFHIGKSKHKNTESVKDLQIVSTTKPKSEKYCNEQESMPPPSSTTVLKYSKKHKTIATRIVNFFSAHSKHRKMDSNQSINNSSIHSSDSPNNINHLDYDDSSELSLGQQSSGEISTSKRINQKTQACARGIPTDKLGPPCKTRKLISVGTSTHWTEPVQTFYPTEDLVEAARYLNIMAGTQELDRLLEELRLTSMNMAAGLPPPSNTHYNSKPYYSSQTSRKQLFHDEVYPDHRYAPSSRSASVTGYNTDAHNFNDSLHSNYHKHSSFYSDRIDNIGKSTSKFNSSFSTPPRHQSVFTTTLKQRPPVAPRKFNQIHLTIDPDCGTTDAQSAVSVRLENSHDSFRREKKLENDLQTAREELANLRRAMSLVDERHQRIENINDSRNLISPSHSVPRRSPNMETQQYLSTSSSFQRSYQVQQHSTPGSVNSYQQRTYPRKEPTSIYKSQIISNDGNFSAPKRAMSHTNVYGPRSWNLRSYQGSESDLAYKREMLSSSSSRLARSGYSARRERLKQEREQELLRQTRLRQIAASSTGLHDHRHYQQSNVQQQHYRSTSAVNEIGRKEIIQKRSMGNTEAFEEFETITLQPIGRGVQDLDSHVGSMTTLARGGGASSMIEVHKHTFRTPRMHSPTSYHFNRAHSTTPTRYSRPTKGFSNGLYKSHSAYSGSVETCPMFKSHTPDPGRDITGSPLWTALPRNSSTTPTTCKTWRSERNITTTPLGQTTYDDMMPNTQMAKIQVLESSELPTTLSPYSRKSANLQPNEIVKKDIRVFESPSDNAILNNHLDIHESEMTNLKRVVSLRKPPERSRLWALPDNMKIVRPSDGFMADSCDPNDVDIDENEELINHQFNLPEPGKTTLKTEINGLSQIDDHQPPRASSRTSLSRQPFASTQYLNKQNYNHDGEQTIFINRVQPTSSTPVQSYPTSRLGTQSVYSDHVSVSTTPQTTTAPTKVVSNLNVLTNTRKTSELTEVPMQNGWKSEKPKQDTVDSGNISQVIATARVWYQPKLSREEAISILRQQVPGSFLIRDSTTYKDAFGLAVKVATLPPKVTPKSSFTKFVRSIFNDLQSELVRHYLIEAVNTPTKGVRLKGFASEPVFPSLAALINRHTQDALALPCRLILPAIPTTPLPHGYKPPPQIVTGLPPNTTDTTISNHISQSNNQYIPKVDSATGPGSELGSVIMDNVEIDCTKSVTNTSTMGIEGLPFECVIKDEHHKPVMSQSLLNQGMTYRCFMLGSVDTPQWNNELCFSRAVDQLIPLETLTASECDHGISRVRYSDIQLHVSAHDGITIIDLLRRLFLRRHLPNNILLYCGIETRKKEFIHPEHQNHGIRNPKIFGLVVRKGISECTCHIFSECDPVHSAESIVNYIRTIYPHLKS</sequence>
<dbReference type="SMART" id="SM00252">
    <property type="entry name" value="SH2"/>
    <property type="match status" value="1"/>
</dbReference>
<feature type="coiled-coil region" evidence="2">
    <location>
        <begin position="994"/>
        <end position="1021"/>
    </location>
</feature>
<proteinExistence type="predicted"/>
<dbReference type="InterPro" id="IPR011993">
    <property type="entry name" value="PH-like_dom_sf"/>
</dbReference>
<feature type="compositionally biased region" description="Polar residues" evidence="3">
    <location>
        <begin position="762"/>
        <end position="771"/>
    </location>
</feature>
<dbReference type="SUPFAM" id="SSF50729">
    <property type="entry name" value="PH domain-like"/>
    <property type="match status" value="1"/>
</dbReference>
<dbReference type="PANTHER" id="PTHR45734:SF10">
    <property type="entry name" value="BLISTERY, ISOFORM A"/>
    <property type="match status" value="1"/>
</dbReference>
<evidence type="ECO:0000256" key="3">
    <source>
        <dbReference type="SAM" id="MobiDB-lite"/>
    </source>
</evidence>
<feature type="region of interest" description="Disordered" evidence="3">
    <location>
        <begin position="595"/>
        <end position="639"/>
    </location>
</feature>
<dbReference type="Pfam" id="PF00017">
    <property type="entry name" value="SH2"/>
    <property type="match status" value="1"/>
</dbReference>
<feature type="region of interest" description="Disordered" evidence="3">
    <location>
        <begin position="716"/>
        <end position="771"/>
    </location>
</feature>
<organism evidence="5 6">
    <name type="scientific">Schistosoma margrebowiei</name>
    <dbReference type="NCBI Taxonomy" id="48269"/>
    <lineage>
        <taxon>Eukaryota</taxon>
        <taxon>Metazoa</taxon>
        <taxon>Spiralia</taxon>
        <taxon>Lophotrochozoa</taxon>
        <taxon>Platyhelminthes</taxon>
        <taxon>Trematoda</taxon>
        <taxon>Digenea</taxon>
        <taxon>Strigeidida</taxon>
        <taxon>Schistosomatoidea</taxon>
        <taxon>Schistosomatidae</taxon>
        <taxon>Schistosoma</taxon>
    </lineage>
</organism>
<feature type="compositionally biased region" description="Polar residues" evidence="3">
    <location>
        <begin position="613"/>
        <end position="624"/>
    </location>
</feature>
<dbReference type="Gene3D" id="2.60.40.1110">
    <property type="match status" value="1"/>
</dbReference>
<dbReference type="Proteomes" id="UP000050790">
    <property type="component" value="Unassembled WGS sequence"/>
</dbReference>
<dbReference type="InterPro" id="IPR051484">
    <property type="entry name" value="Tensin_PTEN_phosphatase"/>
</dbReference>
<dbReference type="InterPro" id="IPR000980">
    <property type="entry name" value="SH2"/>
</dbReference>
<feature type="region of interest" description="Disordered" evidence="3">
    <location>
        <begin position="1181"/>
        <end position="1200"/>
    </location>
</feature>
<dbReference type="InterPro" id="IPR035012">
    <property type="entry name" value="Tensin-like_SH2"/>
</dbReference>
<feature type="domain" description="SH2" evidence="4">
    <location>
        <begin position="1648"/>
        <end position="1761"/>
    </location>
</feature>
<dbReference type="InterPro" id="IPR036860">
    <property type="entry name" value="SH2_dom_sf"/>
</dbReference>
<dbReference type="GO" id="GO:0005925">
    <property type="term" value="C:focal adhesion"/>
    <property type="evidence" value="ECO:0007669"/>
    <property type="project" value="TreeGrafter"/>
</dbReference>